<reference evidence="2" key="1">
    <citation type="submission" date="2021-02" db="EMBL/GenBank/DDBJ databases">
        <title>Neisseriaceae sp. 26B isolated from the cloaca of a Common Toad-headed Turtle (Mesoclemmys nasuta).</title>
        <authorList>
            <person name="Spergser J."/>
            <person name="Busse H.-J."/>
        </authorList>
    </citation>
    <scope>NUCLEOTIDE SEQUENCE</scope>
    <source>
        <strain evidence="2">26B</strain>
    </source>
</reference>
<evidence type="ECO:0008006" key="4">
    <source>
        <dbReference type="Google" id="ProtNLM"/>
    </source>
</evidence>
<keyword evidence="1" id="KW-0732">Signal</keyword>
<dbReference type="KEGG" id="ptes:JQU52_10765"/>
<feature type="signal peptide" evidence="1">
    <location>
        <begin position="1"/>
        <end position="21"/>
    </location>
</feature>
<name>A0A892ZHH7_9NEIS</name>
<dbReference type="PROSITE" id="PS51257">
    <property type="entry name" value="PROKAR_LIPOPROTEIN"/>
    <property type="match status" value="1"/>
</dbReference>
<accession>A0A892ZHH7</accession>
<dbReference type="AlphaFoldDB" id="A0A892ZHH7"/>
<sequence>MDMKTVFVAATAAILALGGCAANGGFDTNQGMNMGSGLVKTMVDNQCRTELNNRNEWRVVALAMTAQKQREWEDKICGCASEEAPQHLNVNDMAAMLDANQRTQVVANVTAKTVTACVNRLMK</sequence>
<organism evidence="2 3">
    <name type="scientific">Paralysiella testudinis</name>
    <dbReference type="NCBI Taxonomy" id="2809020"/>
    <lineage>
        <taxon>Bacteria</taxon>
        <taxon>Pseudomonadati</taxon>
        <taxon>Pseudomonadota</taxon>
        <taxon>Betaproteobacteria</taxon>
        <taxon>Neisseriales</taxon>
        <taxon>Neisseriaceae</taxon>
        <taxon>Paralysiella</taxon>
    </lineage>
</organism>
<evidence type="ECO:0000313" key="3">
    <source>
        <dbReference type="Proteomes" id="UP000653156"/>
    </source>
</evidence>
<dbReference type="Proteomes" id="UP000653156">
    <property type="component" value="Chromosome"/>
</dbReference>
<dbReference type="EMBL" id="CP069798">
    <property type="protein sequence ID" value="QRQ81196.1"/>
    <property type="molecule type" value="Genomic_DNA"/>
</dbReference>
<keyword evidence="3" id="KW-1185">Reference proteome</keyword>
<feature type="chain" id="PRO_5034662998" description="Lipoprotein" evidence="1">
    <location>
        <begin position="22"/>
        <end position="123"/>
    </location>
</feature>
<proteinExistence type="predicted"/>
<gene>
    <name evidence="2" type="ORF">JQU52_10765</name>
</gene>
<evidence type="ECO:0000313" key="2">
    <source>
        <dbReference type="EMBL" id="QRQ81196.1"/>
    </source>
</evidence>
<dbReference type="RefSeq" id="WP_230338484.1">
    <property type="nucleotide sequence ID" value="NZ_CP069798.1"/>
</dbReference>
<protein>
    <recommendedName>
        <fullName evidence="4">Lipoprotein</fullName>
    </recommendedName>
</protein>
<evidence type="ECO:0000256" key="1">
    <source>
        <dbReference type="SAM" id="SignalP"/>
    </source>
</evidence>